<dbReference type="KEGG" id="psco:LY89DRAFT_641707"/>
<dbReference type="FunFam" id="3.40.50.720:FF:000084">
    <property type="entry name" value="Short-chain dehydrogenase reductase"/>
    <property type="match status" value="1"/>
</dbReference>
<evidence type="ECO:0000313" key="5">
    <source>
        <dbReference type="Proteomes" id="UP000070700"/>
    </source>
</evidence>
<dbReference type="RefSeq" id="XP_018074509.1">
    <property type="nucleotide sequence ID" value="XM_018211725.1"/>
</dbReference>
<keyword evidence="5" id="KW-1185">Reference proteome</keyword>
<dbReference type="GeneID" id="28821451"/>
<dbReference type="Pfam" id="PF13561">
    <property type="entry name" value="adh_short_C2"/>
    <property type="match status" value="1"/>
</dbReference>
<dbReference type="InterPro" id="IPR002347">
    <property type="entry name" value="SDR_fam"/>
</dbReference>
<organism evidence="4 5">
    <name type="scientific">Mollisia scopiformis</name>
    <name type="common">Conifer needle endophyte fungus</name>
    <name type="synonym">Phialocephala scopiformis</name>
    <dbReference type="NCBI Taxonomy" id="149040"/>
    <lineage>
        <taxon>Eukaryota</taxon>
        <taxon>Fungi</taxon>
        <taxon>Dikarya</taxon>
        <taxon>Ascomycota</taxon>
        <taxon>Pezizomycotina</taxon>
        <taxon>Leotiomycetes</taxon>
        <taxon>Helotiales</taxon>
        <taxon>Mollisiaceae</taxon>
        <taxon>Mollisia</taxon>
    </lineage>
</organism>
<dbReference type="Gene3D" id="3.40.50.720">
    <property type="entry name" value="NAD(P)-binding Rossmann-like Domain"/>
    <property type="match status" value="1"/>
</dbReference>
<dbReference type="InterPro" id="IPR036291">
    <property type="entry name" value="NAD(P)-bd_dom_sf"/>
</dbReference>
<gene>
    <name evidence="4" type="ORF">LY89DRAFT_641707</name>
</gene>
<dbReference type="Proteomes" id="UP000070700">
    <property type="component" value="Unassembled WGS sequence"/>
</dbReference>
<evidence type="ECO:0000313" key="4">
    <source>
        <dbReference type="EMBL" id="KUJ20154.1"/>
    </source>
</evidence>
<dbReference type="InParanoid" id="A0A194XJ51"/>
<dbReference type="InterPro" id="IPR020904">
    <property type="entry name" value="Sc_DH/Rdtase_CS"/>
</dbReference>
<sequence>MSPRLSGRVAIVTGASSGIGRAIALTYAREGASVMCADIELNAREDEGGRSTHEMIVENNGKAFFMKTDVTDEAQVKSLIAETVKAFGRLDIMVNNAGVCSEILGIASQVGGVRVHETSLETFDKTMNVNTRAVFIGCKYALEQFLAQEPLPSNSRGDATRGWIVNVASLAGIVGFQGAPAYTTSKHAVVGLTKEIGLSYAKDRVHCNALCPAFIKTSMLDPIMDDKENPIAVGTAQAVTAAHPWGALGKTEDVARAAVFLVSEDSQWITAQPLVIDGGYMAQ</sequence>
<dbReference type="GO" id="GO:0009688">
    <property type="term" value="P:abscisic acid biosynthetic process"/>
    <property type="evidence" value="ECO:0007669"/>
    <property type="project" value="UniProtKB-ARBA"/>
</dbReference>
<dbReference type="GO" id="GO:0016491">
    <property type="term" value="F:oxidoreductase activity"/>
    <property type="evidence" value="ECO:0007669"/>
    <property type="project" value="UniProtKB-KW"/>
</dbReference>
<dbReference type="EMBL" id="KQ947410">
    <property type="protein sequence ID" value="KUJ20154.1"/>
    <property type="molecule type" value="Genomic_DNA"/>
</dbReference>
<name>A0A194XJ51_MOLSC</name>
<dbReference type="PRINTS" id="PR00081">
    <property type="entry name" value="GDHRDH"/>
</dbReference>
<proteinExistence type="inferred from homology"/>
<dbReference type="AlphaFoldDB" id="A0A194XJ51"/>
<reference evidence="4 5" key="1">
    <citation type="submission" date="2015-10" db="EMBL/GenBank/DDBJ databases">
        <title>Full genome of DAOMC 229536 Phialocephala scopiformis, a fungal endophyte of spruce producing the potent anti-insectan compound rugulosin.</title>
        <authorList>
            <consortium name="DOE Joint Genome Institute"/>
            <person name="Walker A.K."/>
            <person name="Frasz S.L."/>
            <person name="Seifert K.A."/>
            <person name="Miller J.D."/>
            <person name="Mondo S.J."/>
            <person name="Labutti K."/>
            <person name="Lipzen A."/>
            <person name="Dockter R."/>
            <person name="Kennedy M."/>
            <person name="Grigoriev I.V."/>
            <person name="Spatafora J.W."/>
        </authorList>
    </citation>
    <scope>NUCLEOTIDE SEQUENCE [LARGE SCALE GENOMIC DNA]</scope>
    <source>
        <strain evidence="4 5">CBS 120377</strain>
    </source>
</reference>
<dbReference type="CDD" id="cd05233">
    <property type="entry name" value="SDR_c"/>
    <property type="match status" value="1"/>
</dbReference>
<dbReference type="PRINTS" id="PR00080">
    <property type="entry name" value="SDRFAMILY"/>
</dbReference>
<evidence type="ECO:0000256" key="2">
    <source>
        <dbReference type="ARBA" id="ARBA00022857"/>
    </source>
</evidence>
<comment type="similarity">
    <text evidence="1">Belongs to the short-chain dehydrogenases/reductases (SDR) family.</text>
</comment>
<keyword evidence="3" id="KW-0560">Oxidoreductase</keyword>
<keyword evidence="2" id="KW-0521">NADP</keyword>
<dbReference type="PANTHER" id="PTHR43180">
    <property type="entry name" value="3-OXOACYL-(ACYL-CARRIER-PROTEIN) REDUCTASE (AFU_ORTHOLOGUE AFUA_6G11210)"/>
    <property type="match status" value="1"/>
</dbReference>
<dbReference type="OrthoDB" id="417891at2759"/>
<accession>A0A194XJ51</accession>
<dbReference type="SUPFAM" id="SSF51735">
    <property type="entry name" value="NAD(P)-binding Rossmann-fold domains"/>
    <property type="match status" value="1"/>
</dbReference>
<dbReference type="PANTHER" id="PTHR43180:SF33">
    <property type="entry name" value="15-HYDROXYPROSTAGLANDIN DEHYDROGENASE [NAD(+)]-LIKE"/>
    <property type="match status" value="1"/>
</dbReference>
<dbReference type="PROSITE" id="PS00061">
    <property type="entry name" value="ADH_SHORT"/>
    <property type="match status" value="1"/>
</dbReference>
<evidence type="ECO:0000256" key="3">
    <source>
        <dbReference type="ARBA" id="ARBA00023002"/>
    </source>
</evidence>
<protein>
    <submittedName>
        <fullName evidence="4">NAD(P)-binding protein</fullName>
    </submittedName>
</protein>
<evidence type="ECO:0000256" key="1">
    <source>
        <dbReference type="ARBA" id="ARBA00006484"/>
    </source>
</evidence>